<evidence type="ECO:0000313" key="3">
    <source>
        <dbReference type="EMBL" id="MDP4540015.1"/>
    </source>
</evidence>
<evidence type="ECO:0000259" key="2">
    <source>
        <dbReference type="Pfam" id="PF00144"/>
    </source>
</evidence>
<proteinExistence type="predicted"/>
<keyword evidence="3" id="KW-0378">Hydrolase</keyword>
<dbReference type="EMBL" id="JAVAIL010000003">
    <property type="protein sequence ID" value="MDP4540015.1"/>
    <property type="molecule type" value="Genomic_DNA"/>
</dbReference>
<gene>
    <name evidence="3" type="ORF">Q9K01_10290</name>
</gene>
<reference evidence="3 4" key="1">
    <citation type="submission" date="2023-08" db="EMBL/GenBank/DDBJ databases">
        <title>genomic of DY56.</title>
        <authorList>
            <person name="Wang Y."/>
        </authorList>
    </citation>
    <scope>NUCLEOTIDE SEQUENCE [LARGE SCALE GENOMIC DNA]</scope>
    <source>
        <strain evidence="3 4">DY56-A-20</strain>
    </source>
</reference>
<keyword evidence="1" id="KW-0732">Signal</keyword>
<dbReference type="PANTHER" id="PTHR46825">
    <property type="entry name" value="D-ALANYL-D-ALANINE-CARBOXYPEPTIDASE/ENDOPEPTIDASE AMPH"/>
    <property type="match status" value="1"/>
</dbReference>
<comment type="caution">
    <text evidence="3">The sequence shown here is derived from an EMBL/GenBank/DDBJ whole genome shotgun (WGS) entry which is preliminary data.</text>
</comment>
<dbReference type="InterPro" id="IPR050491">
    <property type="entry name" value="AmpC-like"/>
</dbReference>
<evidence type="ECO:0000256" key="1">
    <source>
        <dbReference type="SAM" id="SignalP"/>
    </source>
</evidence>
<dbReference type="Pfam" id="PF00144">
    <property type="entry name" value="Beta-lactamase"/>
    <property type="match status" value="1"/>
</dbReference>
<dbReference type="GO" id="GO:0016787">
    <property type="term" value="F:hydrolase activity"/>
    <property type="evidence" value="ECO:0007669"/>
    <property type="project" value="UniProtKB-KW"/>
</dbReference>
<name>A0ABT9H9M5_9SPHN</name>
<organism evidence="3 4">
    <name type="scientific">Qipengyuania benthica</name>
    <dbReference type="NCBI Taxonomy" id="3067651"/>
    <lineage>
        <taxon>Bacteria</taxon>
        <taxon>Pseudomonadati</taxon>
        <taxon>Pseudomonadota</taxon>
        <taxon>Alphaproteobacteria</taxon>
        <taxon>Sphingomonadales</taxon>
        <taxon>Erythrobacteraceae</taxon>
        <taxon>Qipengyuania</taxon>
    </lineage>
</organism>
<keyword evidence="4" id="KW-1185">Reference proteome</keyword>
<dbReference type="InterPro" id="IPR012338">
    <property type="entry name" value="Beta-lactam/transpept-like"/>
</dbReference>
<feature type="chain" id="PRO_5045566112" evidence="1">
    <location>
        <begin position="18"/>
        <end position="651"/>
    </location>
</feature>
<sequence>MKLALGLALMSLPAALAAQEPVKSEAVAQDAAAITYTAPENWAASAQGPVTVYTAPEGTLRVAVVQVGAAADASAATARAWSLYNPQAEREVRLVTAGAPGDGWDERVNTSYETSPNERAVAAATALRQAGEWVVLITEGSELVANKRTAAISLVGQSIRPAGYRPESFAGQTANRLTPERVQLLRDFVAQSAETLEVPGVAIALIDGGEVVWQGGYGVRALGRDAPVDEHTKFMIASNTKGMATLLLSALADEGKLRWEQPVTDLYPEFRLGSDATTRSTLVRHLVCACTGLPRKDYAFILADSGAPASDTFRQLAQSEPTSDFGELYQYNNLMASAAGYLGGALAYPDMELGAAFDEAMKTRIFDPLGMTDTTFDFAVGESGNWARPHGYDIDGEVTLLSNRFNHLITPHRPAGGAWSTAADMAKYVQLELSKGLSPEGERVVSEANLTERRKRGVPIGENAWYGMGLMERQVADVSVVTHGGTLQGYHSNFYLLPEAGVGAVILVNSDAGASMLGPFLRRLLEVVYDGKPEATQEIAVAAARLEKQAEAKRASLTVPGDPEVLAGLASLYEHPEIGSIRVTRDDGIYSMKAGFVEGPIATRANTDGSVSLVTAGPGLISVEAVVGDLDGRRTLTVRDNQHEYVYTEVR</sequence>
<dbReference type="InterPro" id="IPR001466">
    <property type="entry name" value="Beta-lactam-related"/>
</dbReference>
<feature type="domain" description="Beta-lactamase-related" evidence="2">
    <location>
        <begin position="186"/>
        <end position="513"/>
    </location>
</feature>
<feature type="signal peptide" evidence="1">
    <location>
        <begin position="1"/>
        <end position="17"/>
    </location>
</feature>
<dbReference type="PANTHER" id="PTHR46825:SF15">
    <property type="entry name" value="BETA-LACTAMASE-RELATED DOMAIN-CONTAINING PROTEIN"/>
    <property type="match status" value="1"/>
</dbReference>
<accession>A0ABT9H9M5</accession>
<dbReference type="EC" id="3.1.1.103" evidence="3"/>
<dbReference type="Gene3D" id="3.40.710.10">
    <property type="entry name" value="DD-peptidase/beta-lactamase superfamily"/>
    <property type="match status" value="1"/>
</dbReference>
<dbReference type="SUPFAM" id="SSF56601">
    <property type="entry name" value="beta-lactamase/transpeptidase-like"/>
    <property type="match status" value="1"/>
</dbReference>
<evidence type="ECO:0000313" key="4">
    <source>
        <dbReference type="Proteomes" id="UP001235664"/>
    </source>
</evidence>
<protein>
    <submittedName>
        <fullName evidence="3">Serine hydrolase domain-containing protein</fullName>
        <ecNumber evidence="3">3.1.1.103</ecNumber>
    </submittedName>
</protein>
<dbReference type="RefSeq" id="WP_305930161.1">
    <property type="nucleotide sequence ID" value="NZ_JAVAIL010000003.1"/>
</dbReference>
<dbReference type="Proteomes" id="UP001235664">
    <property type="component" value="Unassembled WGS sequence"/>
</dbReference>